<feature type="domain" description="VanZ-like" evidence="2">
    <location>
        <begin position="11"/>
        <end position="136"/>
    </location>
</feature>
<dbReference type="Proteomes" id="UP000824260">
    <property type="component" value="Unassembled WGS sequence"/>
</dbReference>
<dbReference type="NCBIfam" id="NF037970">
    <property type="entry name" value="vanZ_1"/>
    <property type="match status" value="1"/>
</dbReference>
<protein>
    <submittedName>
        <fullName evidence="3">VanZ family protein</fullName>
    </submittedName>
</protein>
<evidence type="ECO:0000256" key="1">
    <source>
        <dbReference type="SAM" id="Phobius"/>
    </source>
</evidence>
<keyword evidence="1" id="KW-0812">Transmembrane</keyword>
<reference evidence="3" key="1">
    <citation type="submission" date="2020-10" db="EMBL/GenBank/DDBJ databases">
        <authorList>
            <person name="Gilroy R."/>
        </authorList>
    </citation>
    <scope>NUCLEOTIDE SEQUENCE</scope>
    <source>
        <strain evidence="3">ChiSjej6B24-2974</strain>
    </source>
</reference>
<dbReference type="InterPro" id="IPR006976">
    <property type="entry name" value="VanZ-like"/>
</dbReference>
<organism evidence="3 4">
    <name type="scientific">Candidatus Pullichristensenella stercorigallinarum</name>
    <dbReference type="NCBI Taxonomy" id="2840909"/>
    <lineage>
        <taxon>Bacteria</taxon>
        <taxon>Bacillati</taxon>
        <taxon>Bacillota</taxon>
        <taxon>Clostridia</taxon>
        <taxon>Candidatus Pullichristensenella</taxon>
    </lineage>
</organism>
<sequence>MNERRNLFYFLPAVLWLAVIFFLSSQTGNDTASLCLAITQWLMRFLPNVAETELHLWLRKLAHIGVYFVEGALLYPALRRRLRGMGKSFALTIAVCALIAAVDEAHKILIPGRHCSWDEAALNVLGAFLGAGLLAAFGKWRKWRRRAPKEGA</sequence>
<keyword evidence="1" id="KW-0472">Membrane</keyword>
<keyword evidence="1" id="KW-1133">Transmembrane helix</keyword>
<reference evidence="3" key="2">
    <citation type="journal article" date="2021" name="PeerJ">
        <title>Extensive microbial diversity within the chicken gut microbiome revealed by metagenomics and culture.</title>
        <authorList>
            <person name="Gilroy R."/>
            <person name="Ravi A."/>
            <person name="Getino M."/>
            <person name="Pursley I."/>
            <person name="Horton D.L."/>
            <person name="Alikhan N.F."/>
            <person name="Baker D."/>
            <person name="Gharbi K."/>
            <person name="Hall N."/>
            <person name="Watson M."/>
            <person name="Adriaenssens E.M."/>
            <person name="Foster-Nyarko E."/>
            <person name="Jarju S."/>
            <person name="Secka A."/>
            <person name="Antonio M."/>
            <person name="Oren A."/>
            <person name="Chaudhuri R.R."/>
            <person name="La Ragione R."/>
            <person name="Hildebrand F."/>
            <person name="Pallen M.J."/>
        </authorList>
    </citation>
    <scope>NUCLEOTIDE SEQUENCE</scope>
    <source>
        <strain evidence="3">ChiSjej6B24-2974</strain>
    </source>
</reference>
<feature type="transmembrane region" description="Helical" evidence="1">
    <location>
        <begin position="85"/>
        <end position="102"/>
    </location>
</feature>
<dbReference type="EMBL" id="DVFZ01000029">
    <property type="protein sequence ID" value="HIQ81992.1"/>
    <property type="molecule type" value="Genomic_DNA"/>
</dbReference>
<dbReference type="Pfam" id="PF04892">
    <property type="entry name" value="VanZ"/>
    <property type="match status" value="1"/>
</dbReference>
<evidence type="ECO:0000313" key="4">
    <source>
        <dbReference type="Proteomes" id="UP000824260"/>
    </source>
</evidence>
<evidence type="ECO:0000313" key="3">
    <source>
        <dbReference type="EMBL" id="HIQ81992.1"/>
    </source>
</evidence>
<dbReference type="AlphaFoldDB" id="A0A9D0ZKT0"/>
<name>A0A9D0ZKT0_9FIRM</name>
<gene>
    <name evidence="3" type="ORF">IAA52_02695</name>
</gene>
<feature type="transmembrane region" description="Helical" evidence="1">
    <location>
        <begin position="122"/>
        <end position="140"/>
    </location>
</feature>
<evidence type="ECO:0000259" key="2">
    <source>
        <dbReference type="Pfam" id="PF04892"/>
    </source>
</evidence>
<proteinExistence type="predicted"/>
<accession>A0A9D0ZKT0</accession>
<comment type="caution">
    <text evidence="3">The sequence shown here is derived from an EMBL/GenBank/DDBJ whole genome shotgun (WGS) entry which is preliminary data.</text>
</comment>
<feature type="transmembrane region" description="Helical" evidence="1">
    <location>
        <begin position="61"/>
        <end position="78"/>
    </location>
</feature>